<evidence type="ECO:0000256" key="11">
    <source>
        <dbReference type="ARBA" id="ARBA00023012"/>
    </source>
</evidence>
<evidence type="ECO:0000256" key="5">
    <source>
        <dbReference type="ARBA" id="ARBA00022679"/>
    </source>
</evidence>
<dbReference type="GO" id="GO:0005524">
    <property type="term" value="F:ATP binding"/>
    <property type="evidence" value="ECO:0007669"/>
    <property type="project" value="UniProtKB-KW"/>
</dbReference>
<evidence type="ECO:0000256" key="7">
    <source>
        <dbReference type="ARBA" id="ARBA00022741"/>
    </source>
</evidence>
<evidence type="ECO:0000259" key="14">
    <source>
        <dbReference type="PROSITE" id="PS50109"/>
    </source>
</evidence>
<keyword evidence="6 13" id="KW-0812">Transmembrane</keyword>
<evidence type="ECO:0000256" key="4">
    <source>
        <dbReference type="ARBA" id="ARBA00022553"/>
    </source>
</evidence>
<dbReference type="PROSITE" id="PS50109">
    <property type="entry name" value="HIS_KIN"/>
    <property type="match status" value="1"/>
</dbReference>
<evidence type="ECO:0000256" key="12">
    <source>
        <dbReference type="ARBA" id="ARBA00023136"/>
    </source>
</evidence>
<dbReference type="InterPro" id="IPR050428">
    <property type="entry name" value="TCS_sensor_his_kinase"/>
</dbReference>
<name>A0A1I7FM67_9BURK</name>
<reference evidence="16 17" key="1">
    <citation type="submission" date="2016-10" db="EMBL/GenBank/DDBJ databases">
        <authorList>
            <person name="de Groot N.N."/>
        </authorList>
    </citation>
    <scope>NUCLEOTIDE SEQUENCE [LARGE SCALE GENOMIC DNA]</scope>
    <source>
        <strain evidence="16 17">R-24608</strain>
    </source>
</reference>
<dbReference type="OrthoDB" id="8583694at2"/>
<evidence type="ECO:0000256" key="10">
    <source>
        <dbReference type="ARBA" id="ARBA00022989"/>
    </source>
</evidence>
<accession>A0A1I7FM67</accession>
<dbReference type="EC" id="2.7.13.3" evidence="3"/>
<dbReference type="Gene3D" id="1.10.287.130">
    <property type="match status" value="1"/>
</dbReference>
<evidence type="ECO:0000256" key="13">
    <source>
        <dbReference type="SAM" id="Phobius"/>
    </source>
</evidence>
<comment type="subcellular location">
    <subcellularLocation>
        <location evidence="2">Membrane</location>
        <topology evidence="2">Multi-pass membrane protein</topology>
    </subcellularLocation>
</comment>
<dbReference type="InterPro" id="IPR003594">
    <property type="entry name" value="HATPase_dom"/>
</dbReference>
<dbReference type="PROSITE" id="PS50885">
    <property type="entry name" value="HAMP"/>
    <property type="match status" value="1"/>
</dbReference>
<dbReference type="STRING" id="343013.SAMN04489707_1002168"/>
<evidence type="ECO:0000256" key="2">
    <source>
        <dbReference type="ARBA" id="ARBA00004141"/>
    </source>
</evidence>
<dbReference type="SUPFAM" id="SSF55874">
    <property type="entry name" value="ATPase domain of HSP90 chaperone/DNA topoisomerase II/histidine kinase"/>
    <property type="match status" value="1"/>
</dbReference>
<dbReference type="Pfam" id="PF00512">
    <property type="entry name" value="HisKA"/>
    <property type="match status" value="1"/>
</dbReference>
<organism evidence="16 17">
    <name type="scientific">Paenacidovorax caeni</name>
    <dbReference type="NCBI Taxonomy" id="343013"/>
    <lineage>
        <taxon>Bacteria</taxon>
        <taxon>Pseudomonadati</taxon>
        <taxon>Pseudomonadota</taxon>
        <taxon>Betaproteobacteria</taxon>
        <taxon>Burkholderiales</taxon>
        <taxon>Comamonadaceae</taxon>
        <taxon>Paenacidovorax</taxon>
    </lineage>
</organism>
<evidence type="ECO:0000256" key="1">
    <source>
        <dbReference type="ARBA" id="ARBA00000085"/>
    </source>
</evidence>
<dbReference type="GO" id="GO:0000155">
    <property type="term" value="F:phosphorelay sensor kinase activity"/>
    <property type="evidence" value="ECO:0007669"/>
    <property type="project" value="InterPro"/>
</dbReference>
<dbReference type="InterPro" id="IPR036097">
    <property type="entry name" value="HisK_dim/P_sf"/>
</dbReference>
<keyword evidence="12 13" id="KW-0472">Membrane</keyword>
<dbReference type="AlphaFoldDB" id="A0A1I7FM67"/>
<dbReference type="PRINTS" id="PR00344">
    <property type="entry name" value="BCTRLSENSOR"/>
</dbReference>
<sequence>MTARPVQSLRVRLVLGLSLTICLVWSGVAIWQFTNMQRELRTLLDDRLIASARMVVGIVQQFQQAELAAAPRASNDALLSVIGRDGVACEVSLVRSEVDILPIARTNNIPDMASAGSAGFGQITKGGKQWRTYVLEDKGVRVATADRLDVRDQLVQTFVRTLVLPFALALAGVLLLTWWISTRSLRPLRYLREELARRPPHDPTPVHAGRDTVELAPLVDSLNGLLARMDAAIAHERRWTMDAAHELRTPLTAIKTHVQVAQLVLDQAGPPAQAGDALRQAQEGIGHMHATLEQLLQLARLESASAPGSAEGAQGEAIVQAFALAVRQSCQRAAHEGRVVPAVAVQVLPAPGEGPTPWAQAVLPLPPALLTGAVSNLLDNALRHHQGEGPVLATLQWAEDAAGAAVEIRVRDQGPGLSPAECAQAAQRFWRKTASGPGCGLGLTIVHRIAESVGGTLVLAPAHPGLEARLHLPLHPAG</sequence>
<protein>
    <recommendedName>
        <fullName evidence="3">histidine kinase</fullName>
        <ecNumber evidence="3">2.7.13.3</ecNumber>
    </recommendedName>
</protein>
<dbReference type="InterPro" id="IPR036890">
    <property type="entry name" value="HATPase_C_sf"/>
</dbReference>
<evidence type="ECO:0000259" key="15">
    <source>
        <dbReference type="PROSITE" id="PS50885"/>
    </source>
</evidence>
<keyword evidence="17" id="KW-1185">Reference proteome</keyword>
<dbReference type="SUPFAM" id="SSF47384">
    <property type="entry name" value="Homodimeric domain of signal transducing histidine kinase"/>
    <property type="match status" value="1"/>
</dbReference>
<keyword evidence="11" id="KW-0902">Two-component regulatory system</keyword>
<dbReference type="EMBL" id="FPBX01000002">
    <property type="protein sequence ID" value="SFU37297.1"/>
    <property type="molecule type" value="Genomic_DNA"/>
</dbReference>
<dbReference type="SMART" id="SM00387">
    <property type="entry name" value="HATPase_c"/>
    <property type="match status" value="1"/>
</dbReference>
<dbReference type="PANTHER" id="PTHR45436">
    <property type="entry name" value="SENSOR HISTIDINE KINASE YKOH"/>
    <property type="match status" value="1"/>
</dbReference>
<proteinExistence type="predicted"/>
<keyword evidence="4" id="KW-0597">Phosphoprotein</keyword>
<dbReference type="CDD" id="cd00082">
    <property type="entry name" value="HisKA"/>
    <property type="match status" value="1"/>
</dbReference>
<keyword evidence="9" id="KW-0067">ATP-binding</keyword>
<keyword evidence="10 13" id="KW-1133">Transmembrane helix</keyword>
<feature type="domain" description="HAMP" evidence="15">
    <location>
        <begin position="182"/>
        <end position="234"/>
    </location>
</feature>
<evidence type="ECO:0000256" key="6">
    <source>
        <dbReference type="ARBA" id="ARBA00022692"/>
    </source>
</evidence>
<feature type="transmembrane region" description="Helical" evidence="13">
    <location>
        <begin position="162"/>
        <end position="180"/>
    </location>
</feature>
<dbReference type="SMART" id="SM00388">
    <property type="entry name" value="HisKA"/>
    <property type="match status" value="1"/>
</dbReference>
<dbReference type="Proteomes" id="UP000183656">
    <property type="component" value="Unassembled WGS sequence"/>
</dbReference>
<feature type="domain" description="Histidine kinase" evidence="14">
    <location>
        <begin position="242"/>
        <end position="476"/>
    </location>
</feature>
<dbReference type="PANTHER" id="PTHR45436:SF14">
    <property type="entry name" value="SENSOR PROTEIN QSEC"/>
    <property type="match status" value="1"/>
</dbReference>
<evidence type="ECO:0000256" key="8">
    <source>
        <dbReference type="ARBA" id="ARBA00022777"/>
    </source>
</evidence>
<dbReference type="Pfam" id="PF02518">
    <property type="entry name" value="HATPase_c"/>
    <property type="match status" value="1"/>
</dbReference>
<evidence type="ECO:0000256" key="3">
    <source>
        <dbReference type="ARBA" id="ARBA00012438"/>
    </source>
</evidence>
<keyword evidence="7" id="KW-0547">Nucleotide-binding</keyword>
<evidence type="ECO:0000313" key="16">
    <source>
        <dbReference type="EMBL" id="SFU37297.1"/>
    </source>
</evidence>
<dbReference type="RefSeq" id="WP_054255125.1">
    <property type="nucleotide sequence ID" value="NZ_CYIG01000005.1"/>
</dbReference>
<dbReference type="Gene3D" id="3.30.565.10">
    <property type="entry name" value="Histidine kinase-like ATPase, C-terminal domain"/>
    <property type="match status" value="1"/>
</dbReference>
<dbReference type="InterPro" id="IPR004358">
    <property type="entry name" value="Sig_transdc_His_kin-like_C"/>
</dbReference>
<keyword evidence="5" id="KW-0808">Transferase</keyword>
<dbReference type="InterPro" id="IPR003660">
    <property type="entry name" value="HAMP_dom"/>
</dbReference>
<evidence type="ECO:0000313" key="17">
    <source>
        <dbReference type="Proteomes" id="UP000183656"/>
    </source>
</evidence>
<keyword evidence="8 16" id="KW-0418">Kinase</keyword>
<dbReference type="InterPro" id="IPR003661">
    <property type="entry name" value="HisK_dim/P_dom"/>
</dbReference>
<gene>
    <name evidence="16" type="ORF">SAMN04489707_1002168</name>
</gene>
<dbReference type="GO" id="GO:0005886">
    <property type="term" value="C:plasma membrane"/>
    <property type="evidence" value="ECO:0007669"/>
    <property type="project" value="TreeGrafter"/>
</dbReference>
<comment type="catalytic activity">
    <reaction evidence="1">
        <text>ATP + protein L-histidine = ADP + protein N-phospho-L-histidine.</text>
        <dbReference type="EC" id="2.7.13.3"/>
    </reaction>
</comment>
<evidence type="ECO:0000256" key="9">
    <source>
        <dbReference type="ARBA" id="ARBA00022840"/>
    </source>
</evidence>
<dbReference type="InterPro" id="IPR005467">
    <property type="entry name" value="His_kinase_dom"/>
</dbReference>